<sequence length="188" mass="21538">MPLSFFETSHPDAEKSFQENYGDHLQWIQKKVEHKYFRFWKLNSHSERLSLILNELALINKADKPLIDEYDYLDELMGATLIPFFSALNTAVFIVAATFECAQALAIQTSQMKDDQDNHLNTAMGYLILAGASLLLTVVSALKACVSLVTRPMLTIWSGYQLNESGRFINYSKNEEDYYASFEYPQNQ</sequence>
<dbReference type="EMBL" id="LNKA01000019">
    <property type="protein sequence ID" value="KTC64798.1"/>
    <property type="molecule type" value="Genomic_DNA"/>
</dbReference>
<evidence type="ECO:0000313" key="2">
    <source>
        <dbReference type="EMBL" id="KTC64798.1"/>
    </source>
</evidence>
<feature type="transmembrane region" description="Helical" evidence="1">
    <location>
        <begin position="81"/>
        <end position="102"/>
    </location>
</feature>
<organism evidence="2 4">
    <name type="scientific">Legionella adelaidensis</name>
    <dbReference type="NCBI Taxonomy" id="45056"/>
    <lineage>
        <taxon>Bacteria</taxon>
        <taxon>Pseudomonadati</taxon>
        <taxon>Pseudomonadota</taxon>
        <taxon>Gammaproteobacteria</taxon>
        <taxon>Legionellales</taxon>
        <taxon>Legionellaceae</taxon>
        <taxon>Legionella</taxon>
    </lineage>
</organism>
<reference evidence="3 5" key="2">
    <citation type="submission" date="2018-12" db="EMBL/GenBank/DDBJ databases">
        <authorList>
            <consortium name="Pathogen Informatics"/>
        </authorList>
    </citation>
    <scope>NUCLEOTIDE SEQUENCE [LARGE SCALE GENOMIC DNA]</scope>
    <source>
        <strain evidence="3 5">NCTC12735</strain>
        <plasmid evidence="5">26</plasmid>
    </source>
</reference>
<reference evidence="2 4" key="1">
    <citation type="submission" date="2015-11" db="EMBL/GenBank/DDBJ databases">
        <title>Identification of large and diverse effector repertoires of 38 Legionella species.</title>
        <authorList>
            <person name="Burstein D."/>
            <person name="Amaro F."/>
            <person name="Zusman T."/>
            <person name="Lifshitz Z."/>
            <person name="Cohen O."/>
            <person name="Gilbert J.A."/>
            <person name="Pupko T."/>
            <person name="Shuman H.A."/>
            <person name="Segal G."/>
        </authorList>
    </citation>
    <scope>NUCLEOTIDE SEQUENCE [LARGE SCALE GENOMIC DNA]</scope>
    <source>
        <strain evidence="2 4">1762-AUS-E</strain>
    </source>
</reference>
<keyword evidence="3" id="KW-0614">Plasmid</keyword>
<keyword evidence="1" id="KW-1133">Transmembrane helix</keyword>
<dbReference type="OrthoDB" id="5636756at2"/>
<keyword evidence="1" id="KW-0812">Transmembrane</keyword>
<dbReference type="RefSeq" id="WP_058463140.1">
    <property type="nucleotide sequence ID" value="NZ_CAAAHS010000001.1"/>
</dbReference>
<accession>A0A0W0R1C7</accession>
<evidence type="ECO:0000256" key="1">
    <source>
        <dbReference type="SAM" id="Phobius"/>
    </source>
</evidence>
<name>A0A0W0R1C7_9GAMM</name>
<dbReference type="Proteomes" id="UP000281170">
    <property type="component" value="Plasmid 26"/>
</dbReference>
<feature type="transmembrane region" description="Helical" evidence="1">
    <location>
        <begin position="123"/>
        <end position="142"/>
    </location>
</feature>
<dbReference type="Proteomes" id="UP000054859">
    <property type="component" value="Unassembled WGS sequence"/>
</dbReference>
<geneLocation type="plasmid" evidence="3 5">
    <name>26</name>
</geneLocation>
<dbReference type="AlphaFoldDB" id="A0A0W0R1C7"/>
<dbReference type="PATRIC" id="fig|45056.6.peg.2162"/>
<dbReference type="EMBL" id="LR134435">
    <property type="protein sequence ID" value="VEH86214.1"/>
    <property type="molecule type" value="Genomic_DNA"/>
</dbReference>
<protein>
    <submittedName>
        <fullName evidence="2">Uncharacterized protein</fullName>
    </submittedName>
</protein>
<evidence type="ECO:0000313" key="5">
    <source>
        <dbReference type="Proteomes" id="UP000281170"/>
    </source>
</evidence>
<dbReference type="KEGG" id="ladl:NCTC12735_01862"/>
<keyword evidence="1" id="KW-0472">Membrane</keyword>
<keyword evidence="4" id="KW-1185">Reference proteome</keyword>
<evidence type="ECO:0000313" key="4">
    <source>
        <dbReference type="Proteomes" id="UP000054859"/>
    </source>
</evidence>
<gene>
    <name evidence="2" type="ORF">Lade_2092</name>
    <name evidence="3" type="ORF">NCTC12735_01862</name>
</gene>
<evidence type="ECO:0000313" key="3">
    <source>
        <dbReference type="EMBL" id="VEH86214.1"/>
    </source>
</evidence>
<dbReference type="STRING" id="45056.Lade_2092"/>
<proteinExistence type="predicted"/>